<comment type="caution">
    <text evidence="6">Lacks conserved residue(s) required for the propagation of feature annotation.</text>
</comment>
<organism evidence="8">
    <name type="scientific">Acidobacterium capsulatum</name>
    <dbReference type="NCBI Taxonomy" id="33075"/>
    <lineage>
        <taxon>Bacteria</taxon>
        <taxon>Pseudomonadati</taxon>
        <taxon>Acidobacteriota</taxon>
        <taxon>Terriglobia</taxon>
        <taxon>Terriglobales</taxon>
        <taxon>Acidobacteriaceae</taxon>
        <taxon>Acidobacterium</taxon>
    </lineage>
</organism>
<evidence type="ECO:0000313" key="8">
    <source>
        <dbReference type="EMBL" id="HGY93276.1"/>
    </source>
</evidence>
<comment type="pathway">
    <text evidence="1">Carbohydrate acid metabolism.</text>
</comment>
<dbReference type="PANTHER" id="PTHR30246:SF1">
    <property type="entry name" value="2-DEHYDRO-3-DEOXY-6-PHOSPHOGALACTONATE ALDOLASE-RELATED"/>
    <property type="match status" value="1"/>
</dbReference>
<dbReference type="GO" id="GO:0016829">
    <property type="term" value="F:lyase activity"/>
    <property type="evidence" value="ECO:0007669"/>
    <property type="project" value="UniProtKB-KW"/>
</dbReference>
<reference evidence="8" key="1">
    <citation type="journal article" date="2020" name="mSystems">
        <title>Genome- and Community-Level Interaction Insights into Carbon Utilization and Element Cycling Functions of Hydrothermarchaeota in Hydrothermal Sediment.</title>
        <authorList>
            <person name="Zhou Z."/>
            <person name="Liu Y."/>
            <person name="Xu W."/>
            <person name="Pan J."/>
            <person name="Luo Z.H."/>
            <person name="Li M."/>
        </authorList>
    </citation>
    <scope>NUCLEOTIDE SEQUENCE [LARGE SCALE GENOMIC DNA]</scope>
    <source>
        <strain evidence="8">SpSt-855</strain>
    </source>
</reference>
<keyword evidence="5" id="KW-0119">Carbohydrate metabolism</keyword>
<dbReference type="InterPro" id="IPR000887">
    <property type="entry name" value="Aldlse_KDPG_KHG"/>
</dbReference>
<evidence type="ECO:0000256" key="6">
    <source>
        <dbReference type="PROSITE-ProRule" id="PRU00169"/>
    </source>
</evidence>
<accession>A0A7V4XQR2</accession>
<comment type="caution">
    <text evidence="8">The sequence shown here is derived from an EMBL/GenBank/DDBJ whole genome shotgun (WGS) entry which is preliminary data.</text>
</comment>
<dbReference type="InterPro" id="IPR013785">
    <property type="entry name" value="Aldolase_TIM"/>
</dbReference>
<evidence type="ECO:0000259" key="7">
    <source>
        <dbReference type="PROSITE" id="PS50110"/>
    </source>
</evidence>
<dbReference type="Gene3D" id="3.20.20.70">
    <property type="entry name" value="Aldolase class I"/>
    <property type="match status" value="1"/>
</dbReference>
<dbReference type="EMBL" id="DTKL01000010">
    <property type="protein sequence ID" value="HGY93276.1"/>
    <property type="molecule type" value="Genomic_DNA"/>
</dbReference>
<protein>
    <submittedName>
        <fullName evidence="8">Bifunctional 4-hydroxy-2-oxoglutarate aldolase/2-dehydro-3-deoxy-phosphogluconate aldolase</fullName>
    </submittedName>
</protein>
<evidence type="ECO:0000256" key="4">
    <source>
        <dbReference type="ARBA" id="ARBA00023239"/>
    </source>
</evidence>
<evidence type="ECO:0000256" key="2">
    <source>
        <dbReference type="ARBA" id="ARBA00006906"/>
    </source>
</evidence>
<keyword evidence="4" id="KW-0456">Lyase</keyword>
<evidence type="ECO:0000256" key="1">
    <source>
        <dbReference type="ARBA" id="ARBA00004761"/>
    </source>
</evidence>
<comment type="similarity">
    <text evidence="2">Belongs to the KHG/KDPG aldolase family.</text>
</comment>
<feature type="domain" description="Response regulatory" evidence="7">
    <location>
        <begin position="1"/>
        <end position="107"/>
    </location>
</feature>
<dbReference type="GO" id="GO:0000160">
    <property type="term" value="P:phosphorelay signal transduction system"/>
    <property type="evidence" value="ECO:0007669"/>
    <property type="project" value="InterPro"/>
</dbReference>
<dbReference type="PANTHER" id="PTHR30246">
    <property type="entry name" value="2-KETO-3-DEOXY-6-PHOSPHOGLUCONATE ALDOLASE"/>
    <property type="match status" value="1"/>
</dbReference>
<proteinExistence type="inferred from homology"/>
<dbReference type="InterPro" id="IPR001789">
    <property type="entry name" value="Sig_transdc_resp-reg_receiver"/>
</dbReference>
<dbReference type="Pfam" id="PF01081">
    <property type="entry name" value="Aldolase"/>
    <property type="match status" value="1"/>
</dbReference>
<dbReference type="SUPFAM" id="SSF51569">
    <property type="entry name" value="Aldolase"/>
    <property type="match status" value="1"/>
</dbReference>
<gene>
    <name evidence="8" type="ORF">ENW50_01090</name>
</gene>
<evidence type="ECO:0000256" key="5">
    <source>
        <dbReference type="ARBA" id="ARBA00023277"/>
    </source>
</evidence>
<sequence length="218" mass="22593">MANEIEQRLEAAGLIPVLRAKSTAEAHALVEAMMAGGVEVMEVTMTVPGAIDLLKDLRKTYGDRLLLGSGTVTTAAEAVSTIEAGAEFVISPSLHLDVVEATRRAGKVSIPGGLTPTEVITAWRAGAAYVKVFPCSAVGGASYLRALKAPLPEIRLIPTGGVTIATAADFLHAGASALGVGSDLVNPKAIAEGRAEDITHIARQYREVIARVRSGSRA</sequence>
<dbReference type="AlphaFoldDB" id="A0A7V4XQR2"/>
<dbReference type="NCBIfam" id="TIGR01182">
    <property type="entry name" value="eda"/>
    <property type="match status" value="1"/>
</dbReference>
<name>A0A7V4XQR2_9BACT</name>
<dbReference type="PROSITE" id="PS50110">
    <property type="entry name" value="RESPONSE_REGULATORY"/>
    <property type="match status" value="1"/>
</dbReference>
<comment type="subunit">
    <text evidence="3">Homotrimer.</text>
</comment>
<evidence type="ECO:0000256" key="3">
    <source>
        <dbReference type="ARBA" id="ARBA00011233"/>
    </source>
</evidence>
<dbReference type="CDD" id="cd00452">
    <property type="entry name" value="KDPG_aldolase"/>
    <property type="match status" value="1"/>
</dbReference>